<evidence type="ECO:0000313" key="7">
    <source>
        <dbReference type="EMBL" id="KZV92018.1"/>
    </source>
</evidence>
<dbReference type="Pfam" id="PF01753">
    <property type="entry name" value="zf-MYND"/>
    <property type="match status" value="1"/>
</dbReference>
<evidence type="ECO:0000313" key="8">
    <source>
        <dbReference type="Proteomes" id="UP000077266"/>
    </source>
</evidence>
<dbReference type="PROSITE" id="PS50865">
    <property type="entry name" value="ZF_MYND_2"/>
    <property type="match status" value="1"/>
</dbReference>
<dbReference type="InParanoid" id="A0A165HIF3"/>
<protein>
    <recommendedName>
        <fullName evidence="6">MYND-type domain-containing protein</fullName>
    </recommendedName>
</protein>
<dbReference type="STRING" id="1314781.A0A165HIF3"/>
<keyword evidence="2 4" id="KW-0863">Zinc-finger</keyword>
<evidence type="ECO:0000256" key="3">
    <source>
        <dbReference type="ARBA" id="ARBA00022833"/>
    </source>
</evidence>
<evidence type="ECO:0000256" key="1">
    <source>
        <dbReference type="ARBA" id="ARBA00022723"/>
    </source>
</evidence>
<proteinExistence type="predicted"/>
<keyword evidence="1" id="KW-0479">Metal-binding</keyword>
<name>A0A165HIF3_EXIGL</name>
<keyword evidence="3" id="KW-0862">Zinc</keyword>
<dbReference type="PROSITE" id="PS01360">
    <property type="entry name" value="ZF_MYND_1"/>
    <property type="match status" value="1"/>
</dbReference>
<evidence type="ECO:0000256" key="4">
    <source>
        <dbReference type="PROSITE-ProRule" id="PRU00134"/>
    </source>
</evidence>
<dbReference type="EMBL" id="KV426016">
    <property type="protein sequence ID" value="KZV92018.1"/>
    <property type="molecule type" value="Genomic_DNA"/>
</dbReference>
<dbReference type="GO" id="GO:0008270">
    <property type="term" value="F:zinc ion binding"/>
    <property type="evidence" value="ECO:0007669"/>
    <property type="project" value="UniProtKB-KW"/>
</dbReference>
<evidence type="ECO:0000259" key="6">
    <source>
        <dbReference type="PROSITE" id="PS50865"/>
    </source>
</evidence>
<evidence type="ECO:0000256" key="5">
    <source>
        <dbReference type="SAM" id="MobiDB-lite"/>
    </source>
</evidence>
<dbReference type="SUPFAM" id="SSF144232">
    <property type="entry name" value="HIT/MYND zinc finger-like"/>
    <property type="match status" value="1"/>
</dbReference>
<evidence type="ECO:0000256" key="2">
    <source>
        <dbReference type="ARBA" id="ARBA00022771"/>
    </source>
</evidence>
<dbReference type="OrthoDB" id="437457at2759"/>
<feature type="region of interest" description="Disordered" evidence="5">
    <location>
        <begin position="57"/>
        <end position="89"/>
    </location>
</feature>
<reference evidence="7 8" key="1">
    <citation type="journal article" date="2016" name="Mol. Biol. Evol.">
        <title>Comparative Genomics of Early-Diverging Mushroom-Forming Fungi Provides Insights into the Origins of Lignocellulose Decay Capabilities.</title>
        <authorList>
            <person name="Nagy L.G."/>
            <person name="Riley R."/>
            <person name="Tritt A."/>
            <person name="Adam C."/>
            <person name="Daum C."/>
            <person name="Floudas D."/>
            <person name="Sun H."/>
            <person name="Yadav J.S."/>
            <person name="Pangilinan J."/>
            <person name="Larsson K.H."/>
            <person name="Matsuura K."/>
            <person name="Barry K."/>
            <person name="Labutti K."/>
            <person name="Kuo R."/>
            <person name="Ohm R.A."/>
            <person name="Bhattacharya S.S."/>
            <person name="Shirouzu T."/>
            <person name="Yoshinaga Y."/>
            <person name="Martin F.M."/>
            <person name="Grigoriev I.V."/>
            <person name="Hibbett D.S."/>
        </authorList>
    </citation>
    <scope>NUCLEOTIDE SEQUENCE [LARGE SCALE GENOMIC DNA]</scope>
    <source>
        <strain evidence="7 8">HHB12029</strain>
    </source>
</reference>
<feature type="domain" description="MYND-type" evidence="6">
    <location>
        <begin position="10"/>
        <end position="46"/>
    </location>
</feature>
<organism evidence="7 8">
    <name type="scientific">Exidia glandulosa HHB12029</name>
    <dbReference type="NCBI Taxonomy" id="1314781"/>
    <lineage>
        <taxon>Eukaryota</taxon>
        <taxon>Fungi</taxon>
        <taxon>Dikarya</taxon>
        <taxon>Basidiomycota</taxon>
        <taxon>Agaricomycotina</taxon>
        <taxon>Agaricomycetes</taxon>
        <taxon>Auriculariales</taxon>
        <taxon>Exidiaceae</taxon>
        <taxon>Exidia</taxon>
    </lineage>
</organism>
<sequence length="224" mass="24688">MSSFVKRGPCAVCGQVTSNWCSRCQNRFYCSPQHLQQDWPRHRLTCMVANAPPQQQSNYGYSSYAPHQQHHDASPPADPYHSSRTTPSPPSAPIAAFSALYFSKHEEHPRIVSVSCLPPANPGSSMCPRPVVGTFLPSSGGQPPASIVLQQGLGCKLRYPLHVWYCPGSSTTNRAIWRLTSGQATRPWKGDVLVMKYSGGRRQGYIDATSLDLPALAQFFLSQR</sequence>
<dbReference type="Gene3D" id="6.10.140.2220">
    <property type="match status" value="1"/>
</dbReference>
<gene>
    <name evidence="7" type="ORF">EXIGLDRAFT_693154</name>
</gene>
<dbReference type="AlphaFoldDB" id="A0A165HIF3"/>
<keyword evidence="8" id="KW-1185">Reference proteome</keyword>
<dbReference type="Proteomes" id="UP000077266">
    <property type="component" value="Unassembled WGS sequence"/>
</dbReference>
<accession>A0A165HIF3</accession>
<dbReference type="InterPro" id="IPR002893">
    <property type="entry name" value="Znf_MYND"/>
</dbReference>